<dbReference type="OrthoDB" id="307788at2"/>
<evidence type="ECO:0000313" key="5">
    <source>
        <dbReference type="Proteomes" id="UP000051276"/>
    </source>
</evidence>
<sequence>MARDFKRSDRVGAQIQRDLAELIRSEVGDPGLGMVTIQEVRVVRDLSVAKVFYTVMSASLSLAECTKLLNQQASHLRWLLGQGLKIRTVPKLKFVFDESVGRGQHLTQLIEEAVSRTADEPE</sequence>
<dbReference type="AlphaFoldDB" id="A0A0T5Z918"/>
<organism evidence="4 5">
    <name type="scientific">endosymbiont of Ridgeia piscesae</name>
    <dbReference type="NCBI Taxonomy" id="54398"/>
    <lineage>
        <taxon>Bacteria</taxon>
        <taxon>Pseudomonadati</taxon>
        <taxon>Pseudomonadota</taxon>
        <taxon>Gammaproteobacteria</taxon>
        <taxon>sulfur-oxidizing symbionts</taxon>
    </lineage>
</organism>
<dbReference type="InterPro" id="IPR023799">
    <property type="entry name" value="RbfA_dom_sf"/>
</dbReference>
<dbReference type="InterPro" id="IPR000238">
    <property type="entry name" value="RbfA"/>
</dbReference>
<dbReference type="HAMAP" id="MF_00003">
    <property type="entry name" value="RbfA"/>
    <property type="match status" value="1"/>
</dbReference>
<protein>
    <recommendedName>
        <fullName evidence="2">Ribosome-binding factor A</fullName>
    </recommendedName>
</protein>
<keyword evidence="1 2" id="KW-0690">Ribosome biogenesis</keyword>
<comment type="subcellular location">
    <subcellularLocation>
        <location evidence="2">Cytoplasm</location>
    </subcellularLocation>
</comment>
<dbReference type="PANTHER" id="PTHR33515:SF1">
    <property type="entry name" value="RIBOSOME-BINDING FACTOR A, CHLOROPLASTIC-RELATED"/>
    <property type="match status" value="1"/>
</dbReference>
<dbReference type="InterPro" id="IPR015946">
    <property type="entry name" value="KH_dom-like_a/b"/>
</dbReference>
<comment type="caution">
    <text evidence="4">The sequence shown here is derived from an EMBL/GenBank/DDBJ whole genome shotgun (WGS) entry which is preliminary data.</text>
</comment>
<reference evidence="5 6" key="1">
    <citation type="submission" date="2015-11" db="EMBL/GenBank/DDBJ databases">
        <title>The genome of Candidatus Endoriftia persephone in Ridgeia piscesae and population structure of the North Eastern Pacific vestimentiferan symbionts.</title>
        <authorList>
            <person name="Perez M."/>
            <person name="Juniper K.S."/>
        </authorList>
    </citation>
    <scope>NUCLEOTIDE SEQUENCE [LARGE SCALE GENOMIC DNA]</scope>
    <source>
        <strain evidence="4">Ind10</strain>
        <strain evidence="3">Ind11</strain>
    </source>
</reference>
<comment type="function">
    <text evidence="2">One of several proteins that assist in the late maturation steps of the functional core of the 30S ribosomal subunit. Associates with free 30S ribosomal subunits (but not with 30S subunits that are part of 70S ribosomes or polysomes). Required for efficient processing of 16S rRNA. May interact with the 5'-terminal helix region of 16S rRNA.</text>
</comment>
<dbReference type="STRING" id="54398.Ga0074115_10541"/>
<dbReference type="Proteomes" id="UP000051634">
    <property type="component" value="Unassembled WGS sequence"/>
</dbReference>
<comment type="subunit">
    <text evidence="2">Monomer. Binds 30S ribosomal subunits, but not 50S ribosomal subunits or 70S ribosomes.</text>
</comment>
<dbReference type="GO" id="GO:0005829">
    <property type="term" value="C:cytosol"/>
    <property type="evidence" value="ECO:0007669"/>
    <property type="project" value="TreeGrafter"/>
</dbReference>
<dbReference type="NCBIfam" id="TIGR00082">
    <property type="entry name" value="rbfA"/>
    <property type="match status" value="1"/>
</dbReference>
<dbReference type="EMBL" id="LDXT01000091">
    <property type="protein sequence ID" value="KRT54405.1"/>
    <property type="molecule type" value="Genomic_DNA"/>
</dbReference>
<dbReference type="Proteomes" id="UP000051276">
    <property type="component" value="Unassembled WGS sequence"/>
</dbReference>
<evidence type="ECO:0000313" key="3">
    <source>
        <dbReference type="EMBL" id="KRT54405.1"/>
    </source>
</evidence>
<accession>A0A0T5Z918</accession>
<evidence type="ECO:0000313" key="6">
    <source>
        <dbReference type="Proteomes" id="UP000051634"/>
    </source>
</evidence>
<name>A0A0T5Z918_9GAMM</name>
<evidence type="ECO:0000256" key="1">
    <source>
        <dbReference type="ARBA" id="ARBA00022517"/>
    </source>
</evidence>
<dbReference type="RefSeq" id="WP_057956294.1">
    <property type="nucleotide sequence ID" value="NZ_KQ556919.1"/>
</dbReference>
<dbReference type="SUPFAM" id="SSF89919">
    <property type="entry name" value="Ribosome-binding factor A, RbfA"/>
    <property type="match status" value="1"/>
</dbReference>
<gene>
    <name evidence="2" type="primary">rbfA</name>
    <name evidence="3" type="ORF">Ga0074115_10541</name>
    <name evidence="4" type="ORF">Ga0076813_15422</name>
</gene>
<dbReference type="PROSITE" id="PS01319">
    <property type="entry name" value="RBFA"/>
    <property type="match status" value="1"/>
</dbReference>
<dbReference type="Pfam" id="PF02033">
    <property type="entry name" value="RBFA"/>
    <property type="match status" value="1"/>
</dbReference>
<evidence type="ECO:0000256" key="2">
    <source>
        <dbReference type="HAMAP-Rule" id="MF_00003"/>
    </source>
</evidence>
<dbReference type="GO" id="GO:0043024">
    <property type="term" value="F:ribosomal small subunit binding"/>
    <property type="evidence" value="ECO:0007669"/>
    <property type="project" value="TreeGrafter"/>
</dbReference>
<keyword evidence="2" id="KW-0963">Cytoplasm</keyword>
<dbReference type="GO" id="GO:0030490">
    <property type="term" value="P:maturation of SSU-rRNA"/>
    <property type="evidence" value="ECO:0007669"/>
    <property type="project" value="UniProtKB-UniRule"/>
</dbReference>
<dbReference type="Gene3D" id="3.30.300.20">
    <property type="match status" value="1"/>
</dbReference>
<proteinExistence type="inferred from homology"/>
<keyword evidence="6" id="KW-1185">Reference proteome</keyword>
<evidence type="ECO:0000313" key="4">
    <source>
        <dbReference type="EMBL" id="KRT59410.1"/>
    </source>
</evidence>
<comment type="similarity">
    <text evidence="2">Belongs to the RbfA family.</text>
</comment>
<dbReference type="PANTHER" id="PTHR33515">
    <property type="entry name" value="RIBOSOME-BINDING FACTOR A, CHLOROPLASTIC-RELATED"/>
    <property type="match status" value="1"/>
</dbReference>
<dbReference type="InterPro" id="IPR020053">
    <property type="entry name" value="Ribosome-bd_factorA_CS"/>
</dbReference>
<dbReference type="EMBL" id="LMXI01000152">
    <property type="protein sequence ID" value="KRT59410.1"/>
    <property type="molecule type" value="Genomic_DNA"/>
</dbReference>